<protein>
    <submittedName>
        <fullName evidence="1">DUF1444 domain-containing protein</fullName>
    </submittedName>
</protein>
<evidence type="ECO:0000313" key="1">
    <source>
        <dbReference type="EMBL" id="MCZ0703243.1"/>
    </source>
</evidence>
<comment type="caution">
    <text evidence="1">The sequence shown here is derived from an EMBL/GenBank/DDBJ whole genome shotgun (WGS) entry which is preliminary data.</text>
</comment>
<dbReference type="NCBIfam" id="NF010189">
    <property type="entry name" value="PRK13668.1"/>
    <property type="match status" value="1"/>
</dbReference>
<dbReference type="RefSeq" id="WP_268780014.1">
    <property type="nucleotide sequence ID" value="NZ_JAPRAT010000014.1"/>
</dbReference>
<reference evidence="1" key="1">
    <citation type="submission" date="2022-11" db="EMBL/GenBank/DDBJ databases">
        <title>WGS of Natronobacillus azotifigens 24KS-1, an anaerobic diazotrophic haloalkaliphile from soda-rich habitats.</title>
        <authorList>
            <person name="Sorokin D.Y."/>
            <person name="Merkel A.Y."/>
        </authorList>
    </citation>
    <scope>NUCLEOTIDE SEQUENCE</scope>
    <source>
        <strain evidence="1">24KS-1</strain>
    </source>
</reference>
<dbReference type="EMBL" id="JAPRAT010000014">
    <property type="protein sequence ID" value="MCZ0703243.1"/>
    <property type="molecule type" value="Genomic_DNA"/>
</dbReference>
<dbReference type="Pfam" id="PF07285">
    <property type="entry name" value="DUF1444"/>
    <property type="match status" value="1"/>
</dbReference>
<name>A0A9J6RD15_9BACI</name>
<evidence type="ECO:0000313" key="2">
    <source>
        <dbReference type="Proteomes" id="UP001084197"/>
    </source>
</evidence>
<organism evidence="1 2">
    <name type="scientific">Natronobacillus azotifigens</name>
    <dbReference type="NCBI Taxonomy" id="472978"/>
    <lineage>
        <taxon>Bacteria</taxon>
        <taxon>Bacillati</taxon>
        <taxon>Bacillota</taxon>
        <taxon>Bacilli</taxon>
        <taxon>Bacillales</taxon>
        <taxon>Bacillaceae</taxon>
        <taxon>Natronobacillus</taxon>
    </lineage>
</organism>
<accession>A0A9J6RD15</accession>
<dbReference type="Proteomes" id="UP001084197">
    <property type="component" value="Unassembled WGS sequence"/>
</dbReference>
<keyword evidence="2" id="KW-1185">Reference proteome</keyword>
<dbReference type="PIRSF" id="PIRSF012562">
    <property type="entry name" value="UCP012562"/>
    <property type="match status" value="1"/>
</dbReference>
<proteinExistence type="predicted"/>
<dbReference type="InterPro" id="IPR010838">
    <property type="entry name" value="DUF1444"/>
</dbReference>
<gene>
    <name evidence="1" type="ORF">OWO01_08460</name>
</gene>
<sequence length="274" mass="31891">MAKTSLQLKKILDEKFSQPEWHKSFDREKDRYRIEWKDTHEGVFISLPNVIAKYESRGEAAIDELVYHVTESLHMMREKQQLIGNEQKIFPVIRSTSFPTEKKDGKALVYTEHTAETRIYYALDMNNTYQLIDQEMIDQAGWTNSHVYEVALFNLRSLPISPKQEQVAGNDFFFIATNDGYDASRILNEMWLEKMEQEAKGELVLAVPHQDVLIVVDIQNEMGYDILAQMTMKFFAEGRVPITSLALTYKDKNLEPIFILAKNKPTNDKKKEDE</sequence>
<dbReference type="AlphaFoldDB" id="A0A9J6RD15"/>